<gene>
    <name evidence="1" type="ORF">DVH24_006865</name>
</gene>
<dbReference type="EMBL" id="RDQH01000334">
    <property type="protein sequence ID" value="RXH90920.1"/>
    <property type="molecule type" value="Genomic_DNA"/>
</dbReference>
<sequence>MSDTKSVIKQVEELYAIVHELDEENLGLKEGFMVGSIIEKLPSNWKDFKIYLKHLTEDISMYQRLLKLCMEEDHRKNEKYDTLSREEKLILWKEETHTR</sequence>
<evidence type="ECO:0000313" key="2">
    <source>
        <dbReference type="Proteomes" id="UP000290289"/>
    </source>
</evidence>
<accession>A0A498J5Z9</accession>
<reference evidence="1 2" key="1">
    <citation type="submission" date="2018-10" db="EMBL/GenBank/DDBJ databases">
        <title>A high-quality apple genome assembly.</title>
        <authorList>
            <person name="Hu J."/>
        </authorList>
    </citation>
    <scope>NUCLEOTIDE SEQUENCE [LARGE SCALE GENOMIC DNA]</scope>
    <source>
        <strain evidence="2">cv. HFTH1</strain>
        <tissue evidence="1">Young leaf</tissue>
    </source>
</reference>
<keyword evidence="2" id="KW-1185">Reference proteome</keyword>
<dbReference type="Pfam" id="PF14223">
    <property type="entry name" value="Retrotran_gag_2"/>
    <property type="match status" value="1"/>
</dbReference>
<dbReference type="Proteomes" id="UP000290289">
    <property type="component" value="Chromosome 8"/>
</dbReference>
<name>A0A498J5Z9_MALDO</name>
<organism evidence="1 2">
    <name type="scientific">Malus domestica</name>
    <name type="common">Apple</name>
    <name type="synonym">Pyrus malus</name>
    <dbReference type="NCBI Taxonomy" id="3750"/>
    <lineage>
        <taxon>Eukaryota</taxon>
        <taxon>Viridiplantae</taxon>
        <taxon>Streptophyta</taxon>
        <taxon>Embryophyta</taxon>
        <taxon>Tracheophyta</taxon>
        <taxon>Spermatophyta</taxon>
        <taxon>Magnoliopsida</taxon>
        <taxon>eudicotyledons</taxon>
        <taxon>Gunneridae</taxon>
        <taxon>Pentapetalae</taxon>
        <taxon>rosids</taxon>
        <taxon>fabids</taxon>
        <taxon>Rosales</taxon>
        <taxon>Rosaceae</taxon>
        <taxon>Amygdaloideae</taxon>
        <taxon>Maleae</taxon>
        <taxon>Malus</taxon>
    </lineage>
</organism>
<proteinExistence type="predicted"/>
<comment type="caution">
    <text evidence="1">The sequence shown here is derived from an EMBL/GenBank/DDBJ whole genome shotgun (WGS) entry which is preliminary data.</text>
</comment>
<evidence type="ECO:0000313" key="1">
    <source>
        <dbReference type="EMBL" id="RXH90920.1"/>
    </source>
</evidence>
<dbReference type="AlphaFoldDB" id="A0A498J5Z9"/>
<protein>
    <submittedName>
        <fullName evidence="1">Uncharacterized protein</fullName>
    </submittedName>
</protein>